<evidence type="ECO:0000256" key="2">
    <source>
        <dbReference type="PROSITE-ProRule" id="PRU00708"/>
    </source>
</evidence>
<dbReference type="Pfam" id="PF01535">
    <property type="entry name" value="PPR"/>
    <property type="match status" value="2"/>
</dbReference>
<feature type="region of interest" description="Disordered" evidence="3">
    <location>
        <begin position="1"/>
        <end position="20"/>
    </location>
</feature>
<dbReference type="InterPro" id="IPR046960">
    <property type="entry name" value="PPR_At4g14850-like_plant"/>
</dbReference>
<accession>A0A835PE56</accession>
<dbReference type="Proteomes" id="UP000639772">
    <property type="component" value="Unassembled WGS sequence"/>
</dbReference>
<reference evidence="4 5" key="1">
    <citation type="journal article" date="2020" name="Nat. Food">
        <title>A phased Vanilla planifolia genome enables genetic improvement of flavour and production.</title>
        <authorList>
            <person name="Hasing T."/>
            <person name="Tang H."/>
            <person name="Brym M."/>
            <person name="Khazi F."/>
            <person name="Huang T."/>
            <person name="Chambers A.H."/>
        </authorList>
    </citation>
    <scope>NUCLEOTIDE SEQUENCE [LARGE SCALE GENOMIC DNA]</scope>
    <source>
        <tissue evidence="4">Leaf</tissue>
    </source>
</reference>
<dbReference type="Gene3D" id="1.25.40.10">
    <property type="entry name" value="Tetratricopeptide repeat domain"/>
    <property type="match status" value="2"/>
</dbReference>
<protein>
    <recommendedName>
        <fullName evidence="6">Pentatricopeptide repeat-containing protein</fullName>
    </recommendedName>
</protein>
<dbReference type="InterPro" id="IPR002885">
    <property type="entry name" value="PPR_rpt"/>
</dbReference>
<dbReference type="PANTHER" id="PTHR47926:SF533">
    <property type="entry name" value="DYW DOMAIN-CONTAINING PROTEIN"/>
    <property type="match status" value="1"/>
</dbReference>
<dbReference type="GO" id="GO:0009451">
    <property type="term" value="P:RNA modification"/>
    <property type="evidence" value="ECO:0007669"/>
    <property type="project" value="InterPro"/>
</dbReference>
<dbReference type="SUPFAM" id="SSF48452">
    <property type="entry name" value="TPR-like"/>
    <property type="match status" value="1"/>
</dbReference>
<dbReference type="AlphaFoldDB" id="A0A835PE56"/>
<gene>
    <name evidence="4" type="ORF">HPP92_027055</name>
</gene>
<sequence length="352" mass="38762">MAAVFGSPPPQPVPRLPRPPSSLRSFLSTYHHPSTFFRLDRHASALQSPPPSISGCGAGGRWSIEKRIQESLAILDLMESQSISLDASLLCSILKSCADARSLRLGRLAHDKALRAGLHTNPYVANSLLLLYSRCGLLDAARQLFDEMPVRNVVTWTTAISMYQQAGFPNVALDLYQLMRDGADQAIKPNAFTYCSVLNCCAGVKDLGLGLRVHEQIIEEGLQNDRFLIVALIDMYTKCGKVSHARKVFDCVPQPTLEAYTAMIEGYSGNGLTSESVELIRMVLRTGSVADKVTALGFMTIIRPCVMQMSLRHGQEIHAHIIKFGHNPGYKQLSAIVSLYEMRQDAFCIPIV</sequence>
<dbReference type="Pfam" id="PF13041">
    <property type="entry name" value="PPR_2"/>
    <property type="match status" value="1"/>
</dbReference>
<organism evidence="4 5">
    <name type="scientific">Vanilla planifolia</name>
    <name type="common">Vanilla</name>
    <dbReference type="NCBI Taxonomy" id="51239"/>
    <lineage>
        <taxon>Eukaryota</taxon>
        <taxon>Viridiplantae</taxon>
        <taxon>Streptophyta</taxon>
        <taxon>Embryophyta</taxon>
        <taxon>Tracheophyta</taxon>
        <taxon>Spermatophyta</taxon>
        <taxon>Magnoliopsida</taxon>
        <taxon>Liliopsida</taxon>
        <taxon>Asparagales</taxon>
        <taxon>Orchidaceae</taxon>
        <taxon>Vanilloideae</taxon>
        <taxon>Vanilleae</taxon>
        <taxon>Vanilla</taxon>
    </lineage>
</organism>
<dbReference type="EMBL" id="JADCNM010000159">
    <property type="protein sequence ID" value="KAG0449838.1"/>
    <property type="molecule type" value="Genomic_DNA"/>
</dbReference>
<dbReference type="InterPro" id="IPR011990">
    <property type="entry name" value="TPR-like_helical_dom_sf"/>
</dbReference>
<dbReference type="PANTHER" id="PTHR47926">
    <property type="entry name" value="PENTATRICOPEPTIDE REPEAT-CONTAINING PROTEIN"/>
    <property type="match status" value="1"/>
</dbReference>
<evidence type="ECO:0000256" key="3">
    <source>
        <dbReference type="SAM" id="MobiDB-lite"/>
    </source>
</evidence>
<proteinExistence type="predicted"/>
<name>A0A835PE56_VANPL</name>
<evidence type="ECO:0000313" key="5">
    <source>
        <dbReference type="Proteomes" id="UP000639772"/>
    </source>
</evidence>
<feature type="compositionally biased region" description="Pro residues" evidence="3">
    <location>
        <begin position="7"/>
        <end position="20"/>
    </location>
</feature>
<dbReference type="PROSITE" id="PS51375">
    <property type="entry name" value="PPR"/>
    <property type="match status" value="1"/>
</dbReference>
<dbReference type="OrthoDB" id="1893323at2759"/>
<keyword evidence="1" id="KW-0677">Repeat</keyword>
<evidence type="ECO:0008006" key="6">
    <source>
        <dbReference type="Google" id="ProtNLM"/>
    </source>
</evidence>
<comment type="caution">
    <text evidence="4">The sequence shown here is derived from an EMBL/GenBank/DDBJ whole genome shotgun (WGS) entry which is preliminary data.</text>
</comment>
<dbReference type="GO" id="GO:0003723">
    <property type="term" value="F:RNA binding"/>
    <property type="evidence" value="ECO:0007669"/>
    <property type="project" value="InterPro"/>
</dbReference>
<feature type="repeat" description="PPR" evidence="2">
    <location>
        <begin position="121"/>
        <end position="155"/>
    </location>
</feature>
<evidence type="ECO:0000313" key="4">
    <source>
        <dbReference type="EMBL" id="KAG0449838.1"/>
    </source>
</evidence>
<evidence type="ECO:0000256" key="1">
    <source>
        <dbReference type="ARBA" id="ARBA00022737"/>
    </source>
</evidence>